<keyword evidence="4" id="KW-1003">Cell membrane</keyword>
<dbReference type="InterPro" id="IPR036097">
    <property type="entry name" value="HisK_dim/P_sf"/>
</dbReference>
<evidence type="ECO:0000256" key="12">
    <source>
        <dbReference type="ARBA" id="ARBA00023012"/>
    </source>
</evidence>
<evidence type="ECO:0000256" key="1">
    <source>
        <dbReference type="ARBA" id="ARBA00000085"/>
    </source>
</evidence>
<protein>
    <recommendedName>
        <fullName evidence="3">histidine kinase</fullName>
        <ecNumber evidence="3">2.7.13.3</ecNumber>
    </recommendedName>
</protein>
<dbReference type="RefSeq" id="WP_324618747.1">
    <property type="nucleotide sequence ID" value="NZ_JAYKOT010000001.1"/>
</dbReference>
<dbReference type="InterPro" id="IPR050398">
    <property type="entry name" value="HssS/ArlS-like"/>
</dbReference>
<dbReference type="Pfam" id="PF00512">
    <property type="entry name" value="HisKA"/>
    <property type="match status" value="1"/>
</dbReference>
<dbReference type="GO" id="GO:0005524">
    <property type="term" value="F:ATP binding"/>
    <property type="evidence" value="ECO:0007669"/>
    <property type="project" value="UniProtKB-KW"/>
</dbReference>
<evidence type="ECO:0000256" key="6">
    <source>
        <dbReference type="ARBA" id="ARBA00022679"/>
    </source>
</evidence>
<dbReference type="Pfam" id="PF02518">
    <property type="entry name" value="HATPase_c"/>
    <property type="match status" value="1"/>
</dbReference>
<gene>
    <name evidence="16" type="ORF">VLK81_01540</name>
</gene>
<comment type="subcellular location">
    <subcellularLocation>
        <location evidence="2">Cell membrane</location>
        <topology evidence="2">Multi-pass membrane protein</topology>
    </subcellularLocation>
</comment>
<dbReference type="PANTHER" id="PTHR45528:SF1">
    <property type="entry name" value="SENSOR HISTIDINE KINASE CPXA"/>
    <property type="match status" value="1"/>
</dbReference>
<reference evidence="16 17" key="1">
    <citation type="submission" date="2024-01" db="EMBL/GenBank/DDBJ databases">
        <title>Complete genome sequence of Citroniella saccharovorans strain M6.X9, isolated from human fecal sample.</title>
        <authorList>
            <person name="Cheng G."/>
            <person name="Westerholm M."/>
            <person name="Schnurer A."/>
        </authorList>
    </citation>
    <scope>NUCLEOTIDE SEQUENCE [LARGE SCALE GENOMIC DNA]</scope>
    <source>
        <strain evidence="16 17">DSM 29873</strain>
    </source>
</reference>
<evidence type="ECO:0000256" key="13">
    <source>
        <dbReference type="ARBA" id="ARBA00023136"/>
    </source>
</evidence>
<evidence type="ECO:0000256" key="3">
    <source>
        <dbReference type="ARBA" id="ARBA00012438"/>
    </source>
</evidence>
<evidence type="ECO:0000313" key="17">
    <source>
        <dbReference type="Proteomes" id="UP001357733"/>
    </source>
</evidence>
<keyword evidence="12" id="KW-0902">Two-component regulatory system</keyword>
<evidence type="ECO:0000256" key="11">
    <source>
        <dbReference type="ARBA" id="ARBA00022989"/>
    </source>
</evidence>
<feature type="domain" description="Histidine kinase" evidence="15">
    <location>
        <begin position="167"/>
        <end position="378"/>
    </location>
</feature>
<keyword evidence="9 16" id="KW-0418">Kinase</keyword>
<dbReference type="EMBL" id="JAYKOT010000001">
    <property type="protein sequence ID" value="MEB3428715.1"/>
    <property type="molecule type" value="Genomic_DNA"/>
</dbReference>
<dbReference type="GO" id="GO:0005886">
    <property type="term" value="C:plasma membrane"/>
    <property type="evidence" value="ECO:0007669"/>
    <property type="project" value="UniProtKB-SubCell"/>
</dbReference>
<dbReference type="SMART" id="SM00388">
    <property type="entry name" value="HisKA"/>
    <property type="match status" value="1"/>
</dbReference>
<evidence type="ECO:0000256" key="9">
    <source>
        <dbReference type="ARBA" id="ARBA00022777"/>
    </source>
</evidence>
<dbReference type="PROSITE" id="PS50109">
    <property type="entry name" value="HIS_KIN"/>
    <property type="match status" value="1"/>
</dbReference>
<dbReference type="Gene3D" id="3.30.565.10">
    <property type="entry name" value="Histidine kinase-like ATPase, C-terminal domain"/>
    <property type="match status" value="1"/>
</dbReference>
<dbReference type="Gene3D" id="1.10.287.130">
    <property type="match status" value="1"/>
</dbReference>
<evidence type="ECO:0000259" key="15">
    <source>
        <dbReference type="PROSITE" id="PS50109"/>
    </source>
</evidence>
<evidence type="ECO:0000313" key="16">
    <source>
        <dbReference type="EMBL" id="MEB3428715.1"/>
    </source>
</evidence>
<dbReference type="InterPro" id="IPR005467">
    <property type="entry name" value="His_kinase_dom"/>
</dbReference>
<keyword evidence="6" id="KW-0808">Transferase</keyword>
<evidence type="ECO:0000256" key="7">
    <source>
        <dbReference type="ARBA" id="ARBA00022692"/>
    </source>
</evidence>
<keyword evidence="5" id="KW-0597">Phosphoprotein</keyword>
<accession>A0AAW9MVX7</accession>
<feature type="transmembrane region" description="Helical" evidence="14">
    <location>
        <begin position="80"/>
        <end position="98"/>
    </location>
</feature>
<comment type="caution">
    <text evidence="16">The sequence shown here is derived from an EMBL/GenBank/DDBJ whole genome shotgun (WGS) entry which is preliminary data.</text>
</comment>
<sequence length="378" mass="43762">MNKTYREISNEIYNKNAAIAGSILRDHRELEEDVVKNISKSIDSDDVKLGTEILDKYSYTESPDDQNVLKSIYKDSILKTFLISLGGYLLLLSIYFLYQKSLEKKLISIYTEAEKVINGNYRVQLDESGDGLIDILNHQFNKMVRIIRSNSSDLVREKIFLKNTMQDISHQLKTPLSSLIMFNDIMLDDENMPWELRSDFLEKSQEQFERMQWLIINLLNLARIEADAIDFKREDYKVYDLCKAAKKTLEANFQKKNLSFKISGPEDATFFVDWDWTVEAIINILKNATEYSPENKTIECNITNNEASTTLSIINFGEKIELEDPNLIFRRFFRQKEGDSVGIGLNMTKSIIEAQKGLIDVTNVENGVKFDIVFLKTR</sequence>
<dbReference type="SUPFAM" id="SSF55874">
    <property type="entry name" value="ATPase domain of HSP90 chaperone/DNA topoisomerase II/histidine kinase"/>
    <property type="match status" value="1"/>
</dbReference>
<dbReference type="AlphaFoldDB" id="A0AAW9MVX7"/>
<evidence type="ECO:0000256" key="2">
    <source>
        <dbReference type="ARBA" id="ARBA00004651"/>
    </source>
</evidence>
<dbReference type="EC" id="2.7.13.3" evidence="3"/>
<evidence type="ECO:0000256" key="10">
    <source>
        <dbReference type="ARBA" id="ARBA00022840"/>
    </source>
</evidence>
<dbReference type="Proteomes" id="UP001357733">
    <property type="component" value="Unassembled WGS sequence"/>
</dbReference>
<comment type="catalytic activity">
    <reaction evidence="1">
        <text>ATP + protein L-histidine = ADP + protein N-phospho-L-histidine.</text>
        <dbReference type="EC" id="2.7.13.3"/>
    </reaction>
</comment>
<dbReference type="CDD" id="cd00082">
    <property type="entry name" value="HisKA"/>
    <property type="match status" value="1"/>
</dbReference>
<proteinExistence type="predicted"/>
<evidence type="ECO:0000256" key="8">
    <source>
        <dbReference type="ARBA" id="ARBA00022741"/>
    </source>
</evidence>
<name>A0AAW9MVX7_9FIRM</name>
<dbReference type="PANTHER" id="PTHR45528">
    <property type="entry name" value="SENSOR HISTIDINE KINASE CPXA"/>
    <property type="match status" value="1"/>
</dbReference>
<keyword evidence="13 14" id="KW-0472">Membrane</keyword>
<dbReference type="InterPro" id="IPR003661">
    <property type="entry name" value="HisK_dim/P_dom"/>
</dbReference>
<keyword evidence="10" id="KW-0067">ATP-binding</keyword>
<evidence type="ECO:0000256" key="5">
    <source>
        <dbReference type="ARBA" id="ARBA00022553"/>
    </source>
</evidence>
<keyword evidence="11 14" id="KW-1133">Transmembrane helix</keyword>
<dbReference type="InterPro" id="IPR036890">
    <property type="entry name" value="HATPase_C_sf"/>
</dbReference>
<dbReference type="SUPFAM" id="SSF47384">
    <property type="entry name" value="Homodimeric domain of signal transducing histidine kinase"/>
    <property type="match status" value="1"/>
</dbReference>
<evidence type="ECO:0000256" key="14">
    <source>
        <dbReference type="SAM" id="Phobius"/>
    </source>
</evidence>
<keyword evidence="8" id="KW-0547">Nucleotide-binding</keyword>
<evidence type="ECO:0000256" key="4">
    <source>
        <dbReference type="ARBA" id="ARBA00022475"/>
    </source>
</evidence>
<dbReference type="SMART" id="SM00387">
    <property type="entry name" value="HATPase_c"/>
    <property type="match status" value="1"/>
</dbReference>
<keyword evidence="17" id="KW-1185">Reference proteome</keyword>
<organism evidence="16 17">
    <name type="scientific">Citroniella saccharovorans</name>
    <dbReference type="NCBI Taxonomy" id="2053367"/>
    <lineage>
        <taxon>Bacteria</taxon>
        <taxon>Bacillati</taxon>
        <taxon>Bacillota</taxon>
        <taxon>Tissierellia</taxon>
        <taxon>Tissierellales</taxon>
        <taxon>Peptoniphilaceae</taxon>
        <taxon>Citroniella</taxon>
    </lineage>
</organism>
<dbReference type="GO" id="GO:0000155">
    <property type="term" value="F:phosphorelay sensor kinase activity"/>
    <property type="evidence" value="ECO:0007669"/>
    <property type="project" value="InterPro"/>
</dbReference>
<keyword evidence="7 14" id="KW-0812">Transmembrane</keyword>
<dbReference type="InterPro" id="IPR003594">
    <property type="entry name" value="HATPase_dom"/>
</dbReference>